<protein>
    <submittedName>
        <fullName evidence="1">Uncharacterized protein</fullName>
    </submittedName>
</protein>
<evidence type="ECO:0000313" key="1">
    <source>
        <dbReference type="EMBL" id="GAH16310.1"/>
    </source>
</evidence>
<name>X1E7F0_9ZZZZ</name>
<accession>X1E7F0</accession>
<comment type="caution">
    <text evidence="1">The sequence shown here is derived from an EMBL/GenBank/DDBJ whole genome shotgun (WGS) entry which is preliminary data.</text>
</comment>
<organism evidence="1">
    <name type="scientific">marine sediment metagenome</name>
    <dbReference type="NCBI Taxonomy" id="412755"/>
    <lineage>
        <taxon>unclassified sequences</taxon>
        <taxon>metagenomes</taxon>
        <taxon>ecological metagenomes</taxon>
    </lineage>
</organism>
<proteinExistence type="predicted"/>
<gene>
    <name evidence="1" type="ORF">S01H4_52975</name>
</gene>
<reference evidence="1" key="1">
    <citation type="journal article" date="2014" name="Front. Microbiol.">
        <title>High frequency of phylogenetically diverse reductive dehalogenase-homologous genes in deep subseafloor sedimentary metagenomes.</title>
        <authorList>
            <person name="Kawai M."/>
            <person name="Futagami T."/>
            <person name="Toyoda A."/>
            <person name="Takaki Y."/>
            <person name="Nishi S."/>
            <person name="Hori S."/>
            <person name="Arai W."/>
            <person name="Tsubouchi T."/>
            <person name="Morono Y."/>
            <person name="Uchiyama I."/>
            <person name="Ito T."/>
            <person name="Fujiyama A."/>
            <person name="Inagaki F."/>
            <person name="Takami H."/>
        </authorList>
    </citation>
    <scope>NUCLEOTIDE SEQUENCE</scope>
    <source>
        <strain evidence="1">Expedition CK06-06</strain>
    </source>
</reference>
<dbReference type="AlphaFoldDB" id="X1E7F0"/>
<sequence>MKKFFRSFSWLADSLAAIAENTDWKIKRKEDLNRIKLLSNGLIEGVEEEGLNLANLYIPGLSRHYIKKLLHAGYNNKQCLKELSIEELAKVLPQKLAWRIKKGMKEVRDCRVASLLAMTKRGLARTIIIY</sequence>
<dbReference type="Gene3D" id="1.10.3380.20">
    <property type="match status" value="1"/>
</dbReference>
<dbReference type="EMBL" id="BART01030318">
    <property type="protein sequence ID" value="GAH16310.1"/>
    <property type="molecule type" value="Genomic_DNA"/>
</dbReference>
<dbReference type="SUPFAM" id="SSF158702">
    <property type="entry name" value="Sec63 N-terminal domain-like"/>
    <property type="match status" value="1"/>
</dbReference>